<dbReference type="AlphaFoldDB" id="A0A0S7BDF5"/>
<dbReference type="Pfam" id="PF00005">
    <property type="entry name" value="ABC_tran"/>
    <property type="match status" value="1"/>
</dbReference>
<dbReference type="InterPro" id="IPR003593">
    <property type="entry name" value="AAA+_ATPase"/>
</dbReference>
<gene>
    <name evidence="6" type="ORF">LARV_00588</name>
</gene>
<dbReference type="STRING" id="360412.LARV_00588"/>
<dbReference type="InterPro" id="IPR050763">
    <property type="entry name" value="ABC_transporter_ATP-binding"/>
</dbReference>
<proteinExistence type="inferred from homology"/>
<dbReference type="PANTHER" id="PTHR42711">
    <property type="entry name" value="ABC TRANSPORTER ATP-BINDING PROTEIN"/>
    <property type="match status" value="1"/>
</dbReference>
<keyword evidence="4" id="KW-0067">ATP-binding</keyword>
<dbReference type="OrthoDB" id="9767778at2"/>
<dbReference type="Pfam" id="PF13732">
    <property type="entry name" value="DrrA1-3_C"/>
    <property type="match status" value="1"/>
</dbReference>
<organism evidence="6">
    <name type="scientific">Longilinea arvoryzae</name>
    <dbReference type="NCBI Taxonomy" id="360412"/>
    <lineage>
        <taxon>Bacteria</taxon>
        <taxon>Bacillati</taxon>
        <taxon>Chloroflexota</taxon>
        <taxon>Anaerolineae</taxon>
        <taxon>Anaerolineales</taxon>
        <taxon>Anaerolineaceae</taxon>
        <taxon>Longilinea</taxon>
    </lineage>
</organism>
<dbReference type="SMART" id="SM00382">
    <property type="entry name" value="AAA"/>
    <property type="match status" value="1"/>
</dbReference>
<evidence type="ECO:0000313" key="7">
    <source>
        <dbReference type="Proteomes" id="UP000055060"/>
    </source>
</evidence>
<dbReference type="SUPFAM" id="SSF52540">
    <property type="entry name" value="P-loop containing nucleoside triphosphate hydrolases"/>
    <property type="match status" value="1"/>
</dbReference>
<evidence type="ECO:0000259" key="5">
    <source>
        <dbReference type="PROSITE" id="PS50893"/>
    </source>
</evidence>
<dbReference type="InterPro" id="IPR025302">
    <property type="entry name" value="DrrA1/2-like_C"/>
</dbReference>
<evidence type="ECO:0000256" key="3">
    <source>
        <dbReference type="ARBA" id="ARBA00022741"/>
    </source>
</evidence>
<evidence type="ECO:0000313" key="6">
    <source>
        <dbReference type="EMBL" id="GAP12848.1"/>
    </source>
</evidence>
<keyword evidence="2" id="KW-0813">Transport</keyword>
<dbReference type="PANTHER" id="PTHR42711:SF5">
    <property type="entry name" value="ABC TRANSPORTER ATP-BINDING PROTEIN NATA"/>
    <property type="match status" value="1"/>
</dbReference>
<dbReference type="EMBL" id="DF967972">
    <property type="protein sequence ID" value="GAP12848.1"/>
    <property type="molecule type" value="Genomic_DNA"/>
</dbReference>
<dbReference type="GO" id="GO:0016887">
    <property type="term" value="F:ATP hydrolysis activity"/>
    <property type="evidence" value="ECO:0007669"/>
    <property type="project" value="InterPro"/>
</dbReference>
<protein>
    <submittedName>
        <fullName evidence="6">ABC-type multidrug transport system, ATPase component</fullName>
    </submittedName>
</protein>
<accession>A0A0S7BDF5</accession>
<reference evidence="6" key="1">
    <citation type="submission" date="2015-07" db="EMBL/GenBank/DDBJ databases">
        <title>Draft Genome Sequences of Anaerolinea thermolimosa IMO-1, Bellilinea caldifistulae GOMI-1, Leptolinea tardivitalis YMTK-2, Levilinea saccharolytica KIBI-1,Longilinea arvoryzae KOME-1, Previously Described as Members of the Anaerolineaceae (Chloroflexi).</title>
        <authorList>
            <person name="Sekiguchi Y."/>
            <person name="Ohashi A."/>
            <person name="Matsuura N."/>
            <person name="Tourlousse M.D."/>
        </authorList>
    </citation>
    <scope>NUCLEOTIDE SEQUENCE [LARGE SCALE GENOMIC DNA]</scope>
    <source>
        <strain evidence="6">KOME-1</strain>
    </source>
</reference>
<dbReference type="Gene3D" id="3.40.50.300">
    <property type="entry name" value="P-loop containing nucleotide triphosphate hydrolases"/>
    <property type="match status" value="1"/>
</dbReference>
<comment type="similarity">
    <text evidence="1">Belongs to the ABC transporter superfamily.</text>
</comment>
<dbReference type="RefSeq" id="WP_083522279.1">
    <property type="nucleotide sequence ID" value="NZ_DF967972.1"/>
</dbReference>
<dbReference type="GO" id="GO:0005524">
    <property type="term" value="F:ATP binding"/>
    <property type="evidence" value="ECO:0007669"/>
    <property type="project" value="UniProtKB-KW"/>
</dbReference>
<evidence type="ECO:0000256" key="2">
    <source>
        <dbReference type="ARBA" id="ARBA00022448"/>
    </source>
</evidence>
<dbReference type="InterPro" id="IPR003439">
    <property type="entry name" value="ABC_transporter-like_ATP-bd"/>
</dbReference>
<dbReference type="Proteomes" id="UP000055060">
    <property type="component" value="Unassembled WGS sequence"/>
</dbReference>
<evidence type="ECO:0000256" key="4">
    <source>
        <dbReference type="ARBA" id="ARBA00022840"/>
    </source>
</evidence>
<keyword evidence="7" id="KW-1185">Reference proteome</keyword>
<name>A0A0S7BDF5_9CHLR</name>
<dbReference type="PROSITE" id="PS50893">
    <property type="entry name" value="ABC_TRANSPORTER_2"/>
    <property type="match status" value="1"/>
</dbReference>
<dbReference type="InterPro" id="IPR027417">
    <property type="entry name" value="P-loop_NTPase"/>
</dbReference>
<sequence length="341" mass="37714">MASEYSIETEGLGRVYKLRENKKKDQPKELIALSDVNLRVRRGELFGLLGPNGAGKTTLIKILTTLLAPSTGWARVAGFDVLRETVKVRPCINMVSGGESSGYGLLTVRENLWMFTQFYGIPSALAYQRIDALLATFGLADRAKTKSSDLSTGLRQKMNIIRGLMTDPEVLFLDEPTLGLDVGASRDVRNFVRRWVDENPARTLLLTTHYMVEADELCDRVAIINKGRVLACDTPAALKRQLQKESIFNLDVSPLNGLGTAPFEALPGVRKVLHTRADGYSQVQFYLAEEAALAGVVETLTRNSIRILNLQKREPTLEDVFVTLVGRSMSDEEKNANGNPD</sequence>
<feature type="domain" description="ABC transporter" evidence="5">
    <location>
        <begin position="7"/>
        <end position="251"/>
    </location>
</feature>
<evidence type="ECO:0000256" key="1">
    <source>
        <dbReference type="ARBA" id="ARBA00005417"/>
    </source>
</evidence>
<keyword evidence="3" id="KW-0547">Nucleotide-binding</keyword>